<keyword evidence="2" id="KW-1185">Reference proteome</keyword>
<protein>
    <recommendedName>
        <fullName evidence="3">SWIM-type domain-containing protein</fullName>
    </recommendedName>
</protein>
<evidence type="ECO:0000313" key="2">
    <source>
        <dbReference type="Proteomes" id="UP001566132"/>
    </source>
</evidence>
<dbReference type="Proteomes" id="UP001566132">
    <property type="component" value="Unassembled WGS sequence"/>
</dbReference>
<reference evidence="1 2" key="1">
    <citation type="submission" date="2024-05" db="EMBL/GenBank/DDBJ databases">
        <title>Genetic variation in Jamaican populations of the coffee berry borer (Hypothenemus hampei).</title>
        <authorList>
            <person name="Errbii M."/>
            <person name="Myrie A."/>
        </authorList>
    </citation>
    <scope>NUCLEOTIDE SEQUENCE [LARGE SCALE GENOMIC DNA]</scope>
    <source>
        <strain evidence="1">JA-Hopewell-2020-01-JO</strain>
        <tissue evidence="1">Whole body</tissue>
    </source>
</reference>
<dbReference type="AlphaFoldDB" id="A0ABD1DYU9"/>
<gene>
    <name evidence="1" type="ORF">ABEB36_015753</name>
</gene>
<sequence>MHRTIKYVYLQGKNSKRLDKTINILMSLVRDKLYDRIITLHKGKISSKLSELRKRHYTSTELKNLICENGEDSWIIQSTRSAELYNLRKENINCDCKLRCGYCNSCIHQYTCTCIDSAVKWNMCKHIHYLCTFLNTNGADQTGNTTVKINDFVLILSEDRSKFFGSQTTDLMSLTCLLIAIHNKKCNT</sequence>
<dbReference type="EMBL" id="JBDJPC010000027">
    <property type="protein sequence ID" value="KAL1487581.1"/>
    <property type="molecule type" value="Genomic_DNA"/>
</dbReference>
<proteinExistence type="predicted"/>
<evidence type="ECO:0008006" key="3">
    <source>
        <dbReference type="Google" id="ProtNLM"/>
    </source>
</evidence>
<name>A0ABD1DYU9_HYPHA</name>
<organism evidence="1 2">
    <name type="scientific">Hypothenemus hampei</name>
    <name type="common">Coffee berry borer</name>
    <dbReference type="NCBI Taxonomy" id="57062"/>
    <lineage>
        <taxon>Eukaryota</taxon>
        <taxon>Metazoa</taxon>
        <taxon>Ecdysozoa</taxon>
        <taxon>Arthropoda</taxon>
        <taxon>Hexapoda</taxon>
        <taxon>Insecta</taxon>
        <taxon>Pterygota</taxon>
        <taxon>Neoptera</taxon>
        <taxon>Endopterygota</taxon>
        <taxon>Coleoptera</taxon>
        <taxon>Polyphaga</taxon>
        <taxon>Cucujiformia</taxon>
        <taxon>Curculionidae</taxon>
        <taxon>Scolytinae</taxon>
        <taxon>Hypothenemus</taxon>
    </lineage>
</organism>
<accession>A0ABD1DYU9</accession>
<comment type="caution">
    <text evidence="1">The sequence shown here is derived from an EMBL/GenBank/DDBJ whole genome shotgun (WGS) entry which is preliminary data.</text>
</comment>
<evidence type="ECO:0000313" key="1">
    <source>
        <dbReference type="EMBL" id="KAL1487581.1"/>
    </source>
</evidence>